<protein>
    <recommendedName>
        <fullName evidence="8">DNA primase large subunit C-terminal domain-containing protein</fullName>
    </recommendedName>
</protein>
<keyword evidence="6" id="KW-0408">Iron</keyword>
<evidence type="ECO:0000256" key="2">
    <source>
        <dbReference type="ARBA" id="ARBA00022485"/>
    </source>
</evidence>
<reference evidence="9" key="2">
    <citation type="submission" date="2020-12" db="EMBL/GenBank/DDBJ databases">
        <authorList>
            <person name="Kanost M."/>
        </authorList>
    </citation>
    <scope>NUCLEOTIDE SEQUENCE</scope>
</reference>
<dbReference type="GO" id="GO:0006269">
    <property type="term" value="P:DNA replication, synthesis of primer"/>
    <property type="evidence" value="ECO:0007669"/>
    <property type="project" value="UniProtKB-KW"/>
</dbReference>
<comment type="caution">
    <text evidence="9">The sequence shown here is derived from an EMBL/GenBank/DDBJ whole genome shotgun (WGS) entry which is preliminary data.</text>
</comment>
<evidence type="ECO:0000256" key="4">
    <source>
        <dbReference type="ARBA" id="ARBA00022705"/>
    </source>
</evidence>
<evidence type="ECO:0000313" key="9">
    <source>
        <dbReference type="EMBL" id="KAG6441694.1"/>
    </source>
</evidence>
<evidence type="ECO:0000256" key="7">
    <source>
        <dbReference type="ARBA" id="ARBA00023014"/>
    </source>
</evidence>
<dbReference type="Proteomes" id="UP000791440">
    <property type="component" value="Unassembled WGS sequence"/>
</dbReference>
<evidence type="ECO:0000259" key="8">
    <source>
        <dbReference type="Pfam" id="PF04104"/>
    </source>
</evidence>
<dbReference type="GO" id="GO:0005658">
    <property type="term" value="C:alpha DNA polymerase:primase complex"/>
    <property type="evidence" value="ECO:0007669"/>
    <property type="project" value="TreeGrafter"/>
</dbReference>
<dbReference type="GO" id="GO:0046872">
    <property type="term" value="F:metal ion binding"/>
    <property type="evidence" value="ECO:0007669"/>
    <property type="project" value="UniProtKB-KW"/>
</dbReference>
<evidence type="ECO:0000256" key="1">
    <source>
        <dbReference type="ARBA" id="ARBA00001966"/>
    </source>
</evidence>
<accession>A0A922CDE5</accession>
<keyword evidence="10" id="KW-1185">Reference proteome</keyword>
<proteinExistence type="predicted"/>
<dbReference type="InterPro" id="IPR007238">
    <property type="entry name" value="DNA_primase_lsu_euk/arc"/>
</dbReference>
<dbReference type="Gene3D" id="1.20.930.80">
    <property type="match status" value="1"/>
</dbReference>
<keyword evidence="4" id="KW-0235">DNA replication</keyword>
<dbReference type="PANTHER" id="PTHR10537:SF4">
    <property type="entry name" value="DNA PRIMASE LARGE SUBUNIT"/>
    <property type="match status" value="1"/>
</dbReference>
<feature type="domain" description="DNA primase large subunit C-terminal" evidence="8">
    <location>
        <begin position="237"/>
        <end position="406"/>
    </location>
</feature>
<evidence type="ECO:0000313" key="10">
    <source>
        <dbReference type="Proteomes" id="UP000791440"/>
    </source>
</evidence>
<dbReference type="EMBL" id="JH668288">
    <property type="protein sequence ID" value="KAG6441694.1"/>
    <property type="molecule type" value="Genomic_DNA"/>
</dbReference>
<evidence type="ECO:0000256" key="5">
    <source>
        <dbReference type="ARBA" id="ARBA00022723"/>
    </source>
</evidence>
<organism evidence="9 10">
    <name type="scientific">Manduca sexta</name>
    <name type="common">Tobacco hawkmoth</name>
    <name type="synonym">Tobacco hornworm</name>
    <dbReference type="NCBI Taxonomy" id="7130"/>
    <lineage>
        <taxon>Eukaryota</taxon>
        <taxon>Metazoa</taxon>
        <taxon>Ecdysozoa</taxon>
        <taxon>Arthropoda</taxon>
        <taxon>Hexapoda</taxon>
        <taxon>Insecta</taxon>
        <taxon>Pterygota</taxon>
        <taxon>Neoptera</taxon>
        <taxon>Endopterygota</taxon>
        <taxon>Lepidoptera</taxon>
        <taxon>Glossata</taxon>
        <taxon>Ditrysia</taxon>
        <taxon>Bombycoidea</taxon>
        <taxon>Sphingidae</taxon>
        <taxon>Sphinginae</taxon>
        <taxon>Sphingini</taxon>
        <taxon>Manduca</taxon>
    </lineage>
</organism>
<name>A0A922CDE5_MANSE</name>
<dbReference type="InterPro" id="IPR058560">
    <property type="entry name" value="DNA_primase_C"/>
</dbReference>
<dbReference type="GO" id="GO:0051539">
    <property type="term" value="F:4 iron, 4 sulfur cluster binding"/>
    <property type="evidence" value="ECO:0007669"/>
    <property type="project" value="UniProtKB-KW"/>
</dbReference>
<keyword evidence="5" id="KW-0479">Metal-binding</keyword>
<dbReference type="AlphaFoldDB" id="A0A922CDE5"/>
<keyword evidence="2" id="KW-0004">4Fe-4S</keyword>
<keyword evidence="3" id="KW-0639">Primosome</keyword>
<evidence type="ECO:0000256" key="6">
    <source>
        <dbReference type="ARBA" id="ARBA00023004"/>
    </source>
</evidence>
<dbReference type="Pfam" id="PF26466">
    <property type="entry name" value="DNA_primase_lrg_N"/>
    <property type="match status" value="1"/>
</dbReference>
<dbReference type="GO" id="GO:0006270">
    <property type="term" value="P:DNA replication initiation"/>
    <property type="evidence" value="ECO:0007669"/>
    <property type="project" value="TreeGrafter"/>
</dbReference>
<dbReference type="Pfam" id="PF04104">
    <property type="entry name" value="DNA_primase_lrg"/>
    <property type="match status" value="1"/>
</dbReference>
<gene>
    <name evidence="9" type="ORF">O3G_MSEX001976</name>
</gene>
<evidence type="ECO:0000256" key="3">
    <source>
        <dbReference type="ARBA" id="ARBA00022515"/>
    </source>
</evidence>
<keyword evidence="7" id="KW-0411">Iron-sulfur</keyword>
<dbReference type="PANTHER" id="PTHR10537">
    <property type="entry name" value="DNA PRIMASE LARGE SUBUNIT"/>
    <property type="match status" value="1"/>
</dbReference>
<sequence>MSIFYLTPAKGDMPMYLLEDIVIKRLESLKSVINGNNLAYNEYLIEGSVYDNVGHFMLCIIAILGENNEFCHFFQKAETELFKLRIGCLSSYDLRCFAKKMLRCIKKYEPETSYITPLHIICQHLVLKYIAQHISQKHSNECDMYNIKVHFKHCLSFVSRRQVELTKGVATVPCGLWKQYLMLLFIKNLNQRLNTNLSPIQSDPRIEELLHKINKIFIPNLNEKMNILKSRDVDNASNLFPPCMLNLHRELRQRHRLSHSQRFYYSLFLKDIGMPVEEAIDFWRTEYRLTPRGSHSCCHSWEKDEKKFLYGIRHMYGLEGGRKNYTSVSCQRIQSIDNACTEGGCPFKSFDNINMVKLISKPTEALMSQIYEYKNRNQFTSACMLTLKERENFNTFSFNFNPVKYYMISSKTSPVCT</sequence>
<reference evidence="9" key="1">
    <citation type="journal article" date="2016" name="Insect Biochem. Mol. Biol.">
        <title>Multifaceted biological insights from a draft genome sequence of the tobacco hornworm moth, Manduca sexta.</title>
        <authorList>
            <person name="Kanost M.R."/>
            <person name="Arrese E.L."/>
            <person name="Cao X."/>
            <person name="Chen Y.R."/>
            <person name="Chellapilla S."/>
            <person name="Goldsmith M.R."/>
            <person name="Grosse-Wilde E."/>
            <person name="Heckel D.G."/>
            <person name="Herndon N."/>
            <person name="Jiang H."/>
            <person name="Papanicolaou A."/>
            <person name="Qu J."/>
            <person name="Soulages J.L."/>
            <person name="Vogel H."/>
            <person name="Walters J."/>
            <person name="Waterhouse R.M."/>
            <person name="Ahn S.J."/>
            <person name="Almeida F.C."/>
            <person name="An C."/>
            <person name="Aqrawi P."/>
            <person name="Bretschneider A."/>
            <person name="Bryant W.B."/>
            <person name="Bucks S."/>
            <person name="Chao H."/>
            <person name="Chevignon G."/>
            <person name="Christen J.M."/>
            <person name="Clarke D.F."/>
            <person name="Dittmer N.T."/>
            <person name="Ferguson L.C.F."/>
            <person name="Garavelou S."/>
            <person name="Gordon K.H.J."/>
            <person name="Gunaratna R.T."/>
            <person name="Han Y."/>
            <person name="Hauser F."/>
            <person name="He Y."/>
            <person name="Heidel-Fischer H."/>
            <person name="Hirsh A."/>
            <person name="Hu Y."/>
            <person name="Jiang H."/>
            <person name="Kalra D."/>
            <person name="Klinner C."/>
            <person name="Konig C."/>
            <person name="Kovar C."/>
            <person name="Kroll A.R."/>
            <person name="Kuwar S.S."/>
            <person name="Lee S.L."/>
            <person name="Lehman R."/>
            <person name="Li K."/>
            <person name="Li Z."/>
            <person name="Liang H."/>
            <person name="Lovelace S."/>
            <person name="Lu Z."/>
            <person name="Mansfield J.H."/>
            <person name="McCulloch K.J."/>
            <person name="Mathew T."/>
            <person name="Morton B."/>
            <person name="Muzny D.M."/>
            <person name="Neunemann D."/>
            <person name="Ongeri F."/>
            <person name="Pauchet Y."/>
            <person name="Pu L.L."/>
            <person name="Pyrousis I."/>
            <person name="Rao X.J."/>
            <person name="Redding A."/>
            <person name="Roesel C."/>
            <person name="Sanchez-Gracia A."/>
            <person name="Schaack S."/>
            <person name="Shukla A."/>
            <person name="Tetreau G."/>
            <person name="Wang Y."/>
            <person name="Xiong G.H."/>
            <person name="Traut W."/>
            <person name="Walsh T.K."/>
            <person name="Worley K.C."/>
            <person name="Wu D."/>
            <person name="Wu W."/>
            <person name="Wu Y.Q."/>
            <person name="Zhang X."/>
            <person name="Zou Z."/>
            <person name="Zucker H."/>
            <person name="Briscoe A.D."/>
            <person name="Burmester T."/>
            <person name="Clem R.J."/>
            <person name="Feyereisen R."/>
            <person name="Grimmelikhuijzen C.J.P."/>
            <person name="Hamodrakas S.J."/>
            <person name="Hansson B.S."/>
            <person name="Huguet E."/>
            <person name="Jermiin L.S."/>
            <person name="Lan Q."/>
            <person name="Lehman H.K."/>
            <person name="Lorenzen M."/>
            <person name="Merzendorfer H."/>
            <person name="Michalopoulos I."/>
            <person name="Morton D.B."/>
            <person name="Muthukrishnan S."/>
            <person name="Oakeshott J.G."/>
            <person name="Palmer W."/>
            <person name="Park Y."/>
            <person name="Passarelli A.L."/>
            <person name="Rozas J."/>
            <person name="Schwartz L.M."/>
            <person name="Smith W."/>
            <person name="Southgate A."/>
            <person name="Vilcinskas A."/>
            <person name="Vogt R."/>
            <person name="Wang P."/>
            <person name="Werren J."/>
            <person name="Yu X.Q."/>
            <person name="Zhou J.J."/>
            <person name="Brown S.J."/>
            <person name="Scherer S.E."/>
            <person name="Richards S."/>
            <person name="Blissard G.W."/>
        </authorList>
    </citation>
    <scope>NUCLEOTIDE SEQUENCE</scope>
</reference>
<comment type="cofactor">
    <cofactor evidence="1">
        <name>[4Fe-4S] cluster</name>
        <dbReference type="ChEBI" id="CHEBI:49883"/>
    </cofactor>
</comment>